<protein>
    <recommendedName>
        <fullName evidence="1">C2H2-type domain-containing protein</fullName>
    </recommendedName>
</protein>
<reference evidence="2 3" key="1">
    <citation type="submission" date="2015-03" db="EMBL/GenBank/DDBJ databases">
        <title>Comparative genomics of Pseudomonas insights into diversity of traits involved in vanlence and defense.</title>
        <authorList>
            <person name="Qin Y."/>
        </authorList>
    </citation>
    <scope>NUCLEOTIDE SEQUENCE [LARGE SCALE GENOMIC DNA]</scope>
    <source>
        <strain evidence="2 3">C8</strain>
    </source>
</reference>
<evidence type="ECO:0000259" key="1">
    <source>
        <dbReference type="PROSITE" id="PS00028"/>
    </source>
</evidence>
<gene>
    <name evidence="2" type="ORF">VC35_10070</name>
</gene>
<proteinExistence type="predicted"/>
<name>A0A0F4TSE0_PSEFL</name>
<dbReference type="InterPro" id="IPR013087">
    <property type="entry name" value="Znf_C2H2_type"/>
</dbReference>
<evidence type="ECO:0000313" key="3">
    <source>
        <dbReference type="Proteomes" id="UP000033588"/>
    </source>
</evidence>
<dbReference type="RefSeq" id="WP_046039671.1">
    <property type="nucleotide sequence ID" value="NZ_LACC01000012.1"/>
</dbReference>
<accession>A0A0F4TSE0</accession>
<evidence type="ECO:0000313" key="2">
    <source>
        <dbReference type="EMBL" id="KJZ47378.1"/>
    </source>
</evidence>
<dbReference type="AlphaFoldDB" id="A0A0F4TSE0"/>
<dbReference type="NCBIfam" id="TIGR02646">
    <property type="entry name" value="retron system putative HNH endonuclease"/>
    <property type="match status" value="1"/>
</dbReference>
<organism evidence="2 3">
    <name type="scientific">Pseudomonas fluorescens</name>
    <dbReference type="NCBI Taxonomy" id="294"/>
    <lineage>
        <taxon>Bacteria</taxon>
        <taxon>Pseudomonadati</taxon>
        <taxon>Pseudomonadota</taxon>
        <taxon>Gammaproteobacteria</taxon>
        <taxon>Pseudomonadales</taxon>
        <taxon>Pseudomonadaceae</taxon>
        <taxon>Pseudomonas</taxon>
    </lineage>
</organism>
<dbReference type="InterPro" id="IPR013467">
    <property type="entry name" value="HNH78-like"/>
</dbReference>
<dbReference type="EMBL" id="LACC01000012">
    <property type="protein sequence ID" value="KJZ47378.1"/>
    <property type="molecule type" value="Genomic_DNA"/>
</dbReference>
<dbReference type="Gene3D" id="1.10.30.50">
    <property type="match status" value="1"/>
</dbReference>
<dbReference type="PROSITE" id="PS00028">
    <property type="entry name" value="ZINC_FINGER_C2H2_1"/>
    <property type="match status" value="1"/>
</dbReference>
<dbReference type="OrthoDB" id="8617719at2"/>
<sequence>MKRVLKGIEPASFTRWKSSANEEWSPTYPTLQNPQKRDLHNSLLQEQGFFCCYCGREIDTASSHIEHFRPQEHYEELALEYHNLHASCLRETTPGNPLHCGHRKGNWFDEAQHISPMDEHCEHRFRYLQTGEIQATERDDLPATKMIEVLALDIAYLNNRRQSTIRGLFDDEFITQASEEDLVRLVAAIRSNSILEQKAFDHVIARYAEQLIGH</sequence>
<comment type="caution">
    <text evidence="2">The sequence shown here is derived from an EMBL/GenBank/DDBJ whole genome shotgun (WGS) entry which is preliminary data.</text>
</comment>
<feature type="domain" description="C2H2-type" evidence="1">
    <location>
        <begin position="51"/>
        <end position="73"/>
    </location>
</feature>
<dbReference type="Proteomes" id="UP000033588">
    <property type="component" value="Unassembled WGS sequence"/>
</dbReference>
<dbReference type="PATRIC" id="fig|294.132.peg.752"/>